<evidence type="ECO:0000313" key="2">
    <source>
        <dbReference type="Proteomes" id="UP000468591"/>
    </source>
</evidence>
<comment type="caution">
    <text evidence="1">The sequence shown here is derived from an EMBL/GenBank/DDBJ whole genome shotgun (WGS) entry which is preliminary data.</text>
</comment>
<proteinExistence type="predicted"/>
<keyword evidence="2" id="KW-1185">Reference proteome</keyword>
<organism evidence="1 2">
    <name type="scientific">Sulfitobacter sediminilitoris</name>
    <dbReference type="NCBI Taxonomy" id="2698830"/>
    <lineage>
        <taxon>Bacteria</taxon>
        <taxon>Pseudomonadati</taxon>
        <taxon>Pseudomonadota</taxon>
        <taxon>Alphaproteobacteria</taxon>
        <taxon>Rhodobacterales</taxon>
        <taxon>Roseobacteraceae</taxon>
        <taxon>Sulfitobacter</taxon>
    </lineage>
</organism>
<accession>A0A6P0CG40</accession>
<dbReference type="Proteomes" id="UP000468591">
    <property type="component" value="Unassembled WGS sequence"/>
</dbReference>
<gene>
    <name evidence="1" type="ORF">GV827_22555</name>
</gene>
<dbReference type="InterPro" id="IPR049245">
    <property type="entry name" value="DUF6880"/>
</dbReference>
<feature type="non-terminal residue" evidence="1">
    <location>
        <position position="1"/>
    </location>
</feature>
<dbReference type="AlphaFoldDB" id="A0A6P0CG40"/>
<reference evidence="1 2" key="1">
    <citation type="submission" date="2020-01" db="EMBL/GenBank/DDBJ databases">
        <title>Sulfitobacter sediminilitoris sp. nov., isolated from a tidal flat.</title>
        <authorList>
            <person name="Park S."/>
            <person name="Yoon J.-H."/>
        </authorList>
    </citation>
    <scope>NUCLEOTIDE SEQUENCE [LARGE SCALE GENOMIC DNA]</scope>
    <source>
        <strain evidence="1 2">JBTF-M27</strain>
    </source>
</reference>
<name>A0A6P0CG40_9RHOB</name>
<dbReference type="Pfam" id="PF21810">
    <property type="entry name" value="DUF6880"/>
    <property type="match status" value="1"/>
</dbReference>
<evidence type="ECO:0000313" key="1">
    <source>
        <dbReference type="EMBL" id="NEK25151.1"/>
    </source>
</evidence>
<dbReference type="EMBL" id="JAABNT010000044">
    <property type="protein sequence ID" value="NEK25151.1"/>
    <property type="molecule type" value="Genomic_DNA"/>
</dbReference>
<sequence length="174" mass="19713">RKRTRVFSELVSHYLFEDRFGRPGKGNDKGKVEGTVGYTRRNFMVPMAHALAYPNALQALHFLIQWPAPDHAAQLVENRTDELDGNCYEVLAPAAEILAEKHPLAATLALRAMIEFTLGAARSKRYRHAARHLLECDNLARQANDFGAIEAHDAFVARLKTKHGRKQSFWQLVH</sequence>
<protein>
    <submittedName>
        <fullName evidence="1">Uncharacterized protein</fullName>
    </submittedName>
</protein>